<evidence type="ECO:0000256" key="3">
    <source>
        <dbReference type="ARBA" id="ARBA00022989"/>
    </source>
</evidence>
<gene>
    <name evidence="7" type="primary">exuT</name>
    <name evidence="7" type="ORF">GCM10011511_23640</name>
</gene>
<organism evidence="7 8">
    <name type="scientific">Puia dinghuensis</name>
    <dbReference type="NCBI Taxonomy" id="1792502"/>
    <lineage>
        <taxon>Bacteria</taxon>
        <taxon>Pseudomonadati</taxon>
        <taxon>Bacteroidota</taxon>
        <taxon>Chitinophagia</taxon>
        <taxon>Chitinophagales</taxon>
        <taxon>Chitinophagaceae</taxon>
        <taxon>Puia</taxon>
    </lineage>
</organism>
<evidence type="ECO:0000259" key="6">
    <source>
        <dbReference type="PROSITE" id="PS50850"/>
    </source>
</evidence>
<dbReference type="Pfam" id="PF07690">
    <property type="entry name" value="MFS_1"/>
    <property type="match status" value="1"/>
</dbReference>
<dbReference type="GO" id="GO:0015134">
    <property type="term" value="F:hexuronate transmembrane transporter activity"/>
    <property type="evidence" value="ECO:0007669"/>
    <property type="project" value="TreeGrafter"/>
</dbReference>
<dbReference type="PIRSF" id="PIRSF002808">
    <property type="entry name" value="Hexose_phosphate_transp"/>
    <property type="match status" value="1"/>
</dbReference>
<evidence type="ECO:0000313" key="8">
    <source>
        <dbReference type="Proteomes" id="UP000607559"/>
    </source>
</evidence>
<dbReference type="EMBL" id="BMJC01000002">
    <property type="protein sequence ID" value="GGA99602.1"/>
    <property type="molecule type" value="Genomic_DNA"/>
</dbReference>
<feature type="transmembrane region" description="Helical" evidence="5">
    <location>
        <begin position="20"/>
        <end position="37"/>
    </location>
</feature>
<evidence type="ECO:0000256" key="2">
    <source>
        <dbReference type="ARBA" id="ARBA00022692"/>
    </source>
</evidence>
<dbReference type="Gene3D" id="1.20.1250.20">
    <property type="entry name" value="MFS general substrate transporter like domains"/>
    <property type="match status" value="2"/>
</dbReference>
<accession>A0A8J2UD95</accession>
<dbReference type="CDD" id="cd17319">
    <property type="entry name" value="MFS_ExuT_GudP_like"/>
    <property type="match status" value="1"/>
</dbReference>
<dbReference type="AlphaFoldDB" id="A0A8J2UD95"/>
<dbReference type="PANTHER" id="PTHR11662">
    <property type="entry name" value="SOLUTE CARRIER FAMILY 17"/>
    <property type="match status" value="1"/>
</dbReference>
<feature type="transmembrane region" description="Helical" evidence="5">
    <location>
        <begin position="368"/>
        <end position="393"/>
    </location>
</feature>
<evidence type="ECO:0000256" key="5">
    <source>
        <dbReference type="SAM" id="Phobius"/>
    </source>
</evidence>
<dbReference type="RefSeq" id="WP_188931749.1">
    <property type="nucleotide sequence ID" value="NZ_BMJC01000002.1"/>
</dbReference>
<proteinExistence type="predicted"/>
<keyword evidence="2 5" id="KW-0812">Transmembrane</keyword>
<comment type="caution">
    <text evidence="7">The sequence shown here is derived from an EMBL/GenBank/DDBJ whole genome shotgun (WGS) entry which is preliminary data.</text>
</comment>
<feature type="transmembrane region" description="Helical" evidence="5">
    <location>
        <begin position="91"/>
        <end position="117"/>
    </location>
</feature>
<feature type="transmembrane region" description="Helical" evidence="5">
    <location>
        <begin position="337"/>
        <end position="356"/>
    </location>
</feature>
<evidence type="ECO:0000313" key="7">
    <source>
        <dbReference type="EMBL" id="GGA99602.1"/>
    </source>
</evidence>
<feature type="transmembrane region" description="Helical" evidence="5">
    <location>
        <begin position="58"/>
        <end position="79"/>
    </location>
</feature>
<dbReference type="Proteomes" id="UP000607559">
    <property type="component" value="Unassembled WGS sequence"/>
</dbReference>
<dbReference type="InterPro" id="IPR000849">
    <property type="entry name" value="Sugar_P_transporter"/>
</dbReference>
<dbReference type="InterPro" id="IPR050382">
    <property type="entry name" value="MFS_Na/Anion_cotransporter"/>
</dbReference>
<dbReference type="InterPro" id="IPR011701">
    <property type="entry name" value="MFS"/>
</dbReference>
<feature type="transmembrane region" description="Helical" evidence="5">
    <location>
        <begin position="151"/>
        <end position="172"/>
    </location>
</feature>
<reference evidence="7" key="1">
    <citation type="journal article" date="2014" name="Int. J. Syst. Evol. Microbiol.">
        <title>Complete genome sequence of Corynebacterium casei LMG S-19264T (=DSM 44701T), isolated from a smear-ripened cheese.</title>
        <authorList>
            <consortium name="US DOE Joint Genome Institute (JGI-PGF)"/>
            <person name="Walter F."/>
            <person name="Albersmeier A."/>
            <person name="Kalinowski J."/>
            <person name="Ruckert C."/>
        </authorList>
    </citation>
    <scope>NUCLEOTIDE SEQUENCE</scope>
    <source>
        <strain evidence="7">CGMCC 1.15448</strain>
    </source>
</reference>
<feature type="transmembrane region" description="Helical" evidence="5">
    <location>
        <begin position="405"/>
        <end position="429"/>
    </location>
</feature>
<feature type="transmembrane region" description="Helical" evidence="5">
    <location>
        <begin position="240"/>
        <end position="260"/>
    </location>
</feature>
<evidence type="ECO:0000256" key="4">
    <source>
        <dbReference type="ARBA" id="ARBA00023136"/>
    </source>
</evidence>
<dbReference type="SUPFAM" id="SSF103473">
    <property type="entry name" value="MFS general substrate transporter"/>
    <property type="match status" value="1"/>
</dbReference>
<feature type="transmembrane region" description="Helical" evidence="5">
    <location>
        <begin position="178"/>
        <end position="198"/>
    </location>
</feature>
<keyword evidence="4 5" id="KW-0472">Membrane</keyword>
<name>A0A8J2UD95_9BACT</name>
<comment type="subcellular location">
    <subcellularLocation>
        <location evidence="1">Membrane</location>
        <topology evidence="1">Multi-pass membrane protein</topology>
    </subcellularLocation>
</comment>
<feature type="transmembrane region" description="Helical" evidence="5">
    <location>
        <begin position="313"/>
        <end position="331"/>
    </location>
</feature>
<feature type="transmembrane region" description="Helical" evidence="5">
    <location>
        <begin position="280"/>
        <end position="301"/>
    </location>
</feature>
<sequence>MSNTATLASNGKTSSAVGRYRWTICALLFFATTINYVDRQVIGMLKKVLTDDFHWDNTTYGTINGIFQFFYAFGLLGFGRLVDKVGTKVGYTISITIWSLFAMAHSLAGSTIGFIVARSGLGIGESGNFPSAIKAVAEWFPKKERALATGIFNSGANIGAVVAPIMVPLLLANYGWKAAFIVTGSLGFIWLIFWVAMYEIPSRKKGLSKAEFDYIHSDEEAAPAGSRVPWLKMLGVRQTWAFVFGKFLTDPIWWFFLFWLPGYFSDTFNLDLQKPGWPLVIVYSCTTVGSIGGGYLSGYLIKKGWPIYKARKTVMLFFAFCVVPIMFARYFNDMWIIVALISLAAAAHQAWSANIFTTASDMFPKKAVSSITGIGGMAGSVGGIIFQPLVGWILDYFTKAGNKTLGYNIIFFICGLAYLLAWLIMHLFAPKQTRVVLD</sequence>
<protein>
    <submittedName>
        <fullName evidence="7">Hexuronate transporter</fullName>
    </submittedName>
</protein>
<feature type="domain" description="Major facilitator superfamily (MFS) profile" evidence="6">
    <location>
        <begin position="24"/>
        <end position="433"/>
    </location>
</feature>
<reference evidence="7" key="2">
    <citation type="submission" date="2020-09" db="EMBL/GenBank/DDBJ databases">
        <authorList>
            <person name="Sun Q."/>
            <person name="Zhou Y."/>
        </authorList>
    </citation>
    <scope>NUCLEOTIDE SEQUENCE</scope>
    <source>
        <strain evidence="7">CGMCC 1.15448</strain>
    </source>
</reference>
<dbReference type="InterPro" id="IPR036259">
    <property type="entry name" value="MFS_trans_sf"/>
</dbReference>
<dbReference type="PANTHER" id="PTHR11662:SF285">
    <property type="entry name" value="HEXURONATE TRANSPORTER"/>
    <property type="match status" value="1"/>
</dbReference>
<dbReference type="PROSITE" id="PS50850">
    <property type="entry name" value="MFS"/>
    <property type="match status" value="1"/>
</dbReference>
<dbReference type="InterPro" id="IPR020846">
    <property type="entry name" value="MFS_dom"/>
</dbReference>
<evidence type="ECO:0000256" key="1">
    <source>
        <dbReference type="ARBA" id="ARBA00004141"/>
    </source>
</evidence>
<keyword evidence="3 5" id="KW-1133">Transmembrane helix</keyword>
<dbReference type="GO" id="GO:0016020">
    <property type="term" value="C:membrane"/>
    <property type="evidence" value="ECO:0007669"/>
    <property type="project" value="UniProtKB-SubCell"/>
</dbReference>
<keyword evidence="8" id="KW-1185">Reference proteome</keyword>